<sequence>MNVGIKIGMETAREATVRGRLAVAFSLVCMIPIITGVVDVTIVSKYQFFNESDDTWLYCYYTGSLINQYGYQFGVEVDTGSGTRFTPQIINGVVTGDNSVRIRDSVGDFRVGAFSCQVRGRSQTEKVITFKMKSQADVWPVAFTVTASLGDPVTLQMIHKFNRTGTLEWRRDGVGGTVLTGQNSTSLTIASARSSDEGIYECYYQGDTERKQGIMKLIVRA</sequence>
<dbReference type="SMART" id="SM00409">
    <property type="entry name" value="IG"/>
    <property type="match status" value="1"/>
</dbReference>
<dbReference type="GeneID" id="109484805"/>
<dbReference type="InterPro" id="IPR003599">
    <property type="entry name" value="Ig_sub"/>
</dbReference>
<feature type="domain" description="Ig-like" evidence="2">
    <location>
        <begin position="87"/>
        <end position="202"/>
    </location>
</feature>
<proteinExistence type="predicted"/>
<protein>
    <submittedName>
        <fullName evidence="4">Uncharacterized protein LOC109484805</fullName>
    </submittedName>
</protein>
<reference evidence="4" key="1">
    <citation type="submission" date="2025-08" db="UniProtKB">
        <authorList>
            <consortium name="RefSeq"/>
        </authorList>
    </citation>
    <scope>IDENTIFICATION</scope>
    <source>
        <tissue evidence="4">Gonad</tissue>
    </source>
</reference>
<keyword evidence="1" id="KW-0812">Transmembrane</keyword>
<keyword evidence="3" id="KW-1185">Reference proteome</keyword>
<keyword evidence="1" id="KW-1133">Transmembrane helix</keyword>
<dbReference type="PROSITE" id="PS50835">
    <property type="entry name" value="IG_LIKE"/>
    <property type="match status" value="1"/>
</dbReference>
<dbReference type="Proteomes" id="UP000515135">
    <property type="component" value="Unplaced"/>
</dbReference>
<evidence type="ECO:0000256" key="1">
    <source>
        <dbReference type="SAM" id="Phobius"/>
    </source>
</evidence>
<feature type="transmembrane region" description="Helical" evidence="1">
    <location>
        <begin position="21"/>
        <end position="43"/>
    </location>
</feature>
<keyword evidence="1" id="KW-0472">Membrane</keyword>
<name>A0A6P4ZR97_BRABE</name>
<dbReference type="InterPro" id="IPR036179">
    <property type="entry name" value="Ig-like_dom_sf"/>
</dbReference>
<evidence type="ECO:0000313" key="4">
    <source>
        <dbReference type="RefSeq" id="XP_019643725.1"/>
    </source>
</evidence>
<dbReference type="RefSeq" id="XP_019643725.1">
    <property type="nucleotide sequence ID" value="XM_019788166.1"/>
</dbReference>
<dbReference type="OrthoDB" id="1668230at2759"/>
<organism evidence="3 4">
    <name type="scientific">Branchiostoma belcheri</name>
    <name type="common">Amphioxus</name>
    <dbReference type="NCBI Taxonomy" id="7741"/>
    <lineage>
        <taxon>Eukaryota</taxon>
        <taxon>Metazoa</taxon>
        <taxon>Chordata</taxon>
        <taxon>Cephalochordata</taxon>
        <taxon>Leptocardii</taxon>
        <taxon>Amphioxiformes</taxon>
        <taxon>Branchiostomatidae</taxon>
        <taxon>Branchiostoma</taxon>
    </lineage>
</organism>
<evidence type="ECO:0000259" key="2">
    <source>
        <dbReference type="PROSITE" id="PS50835"/>
    </source>
</evidence>
<gene>
    <name evidence="4" type="primary">LOC109484805</name>
</gene>
<dbReference type="AlphaFoldDB" id="A0A6P4ZR97"/>
<dbReference type="SUPFAM" id="SSF48726">
    <property type="entry name" value="Immunoglobulin"/>
    <property type="match status" value="1"/>
</dbReference>
<evidence type="ECO:0000313" key="3">
    <source>
        <dbReference type="Proteomes" id="UP000515135"/>
    </source>
</evidence>
<dbReference type="KEGG" id="bbel:109484805"/>
<dbReference type="Gene3D" id="2.60.40.10">
    <property type="entry name" value="Immunoglobulins"/>
    <property type="match status" value="1"/>
</dbReference>
<dbReference type="InterPro" id="IPR013783">
    <property type="entry name" value="Ig-like_fold"/>
</dbReference>
<dbReference type="InterPro" id="IPR007110">
    <property type="entry name" value="Ig-like_dom"/>
</dbReference>
<accession>A0A6P4ZR97</accession>